<dbReference type="Proteomes" id="UP000218334">
    <property type="component" value="Unassembled WGS sequence"/>
</dbReference>
<sequence length="199" mass="22725">RQAVTLTGLGSVRFGGTVEALREIGRKGEREFRQGQLQEWMPLKVQGHDAIELSNWYFRPRGKDYRGEDLTLSPDVDPKGILRHVAGDNMVHTEDNEVSYFRGIIDNGKKRYVKAKLQMFRVGDLVEAQCSVVFVKSRGAGIRIKVILRALALVNCEYSMVSELLPKGKDADQQLNRTRTETDAKEGPRWEELRRTHQK</sequence>
<organism evidence="2 3">
    <name type="scientific">Armillaria solidipes</name>
    <dbReference type="NCBI Taxonomy" id="1076256"/>
    <lineage>
        <taxon>Eukaryota</taxon>
        <taxon>Fungi</taxon>
        <taxon>Dikarya</taxon>
        <taxon>Basidiomycota</taxon>
        <taxon>Agaricomycotina</taxon>
        <taxon>Agaricomycetes</taxon>
        <taxon>Agaricomycetidae</taxon>
        <taxon>Agaricales</taxon>
        <taxon>Marasmiineae</taxon>
        <taxon>Physalacriaceae</taxon>
        <taxon>Armillaria</taxon>
    </lineage>
</organism>
<name>A0A2H3AKD5_9AGAR</name>
<dbReference type="EMBL" id="KZ293505">
    <property type="protein sequence ID" value="PBK59379.1"/>
    <property type="molecule type" value="Genomic_DNA"/>
</dbReference>
<reference evidence="3" key="1">
    <citation type="journal article" date="2017" name="Nat. Ecol. Evol.">
        <title>Genome expansion and lineage-specific genetic innovations in the forest pathogenic fungi Armillaria.</title>
        <authorList>
            <person name="Sipos G."/>
            <person name="Prasanna A.N."/>
            <person name="Walter M.C."/>
            <person name="O'Connor E."/>
            <person name="Balint B."/>
            <person name="Krizsan K."/>
            <person name="Kiss B."/>
            <person name="Hess J."/>
            <person name="Varga T."/>
            <person name="Slot J."/>
            <person name="Riley R."/>
            <person name="Boka B."/>
            <person name="Rigling D."/>
            <person name="Barry K."/>
            <person name="Lee J."/>
            <person name="Mihaltcheva S."/>
            <person name="LaButti K."/>
            <person name="Lipzen A."/>
            <person name="Waldron R."/>
            <person name="Moloney N.M."/>
            <person name="Sperisen C."/>
            <person name="Kredics L."/>
            <person name="Vagvoelgyi C."/>
            <person name="Patrignani A."/>
            <person name="Fitzpatrick D."/>
            <person name="Nagy I."/>
            <person name="Doyle S."/>
            <person name="Anderson J.B."/>
            <person name="Grigoriev I.V."/>
            <person name="Gueldener U."/>
            <person name="Muensterkoetter M."/>
            <person name="Nagy L.G."/>
        </authorList>
    </citation>
    <scope>NUCLEOTIDE SEQUENCE [LARGE SCALE GENOMIC DNA]</scope>
    <source>
        <strain evidence="3">28-4</strain>
    </source>
</reference>
<evidence type="ECO:0000256" key="1">
    <source>
        <dbReference type="SAM" id="MobiDB-lite"/>
    </source>
</evidence>
<dbReference type="AlphaFoldDB" id="A0A2H3AKD5"/>
<dbReference type="STRING" id="1076256.A0A2H3AKD5"/>
<accession>A0A2H3AKD5</accession>
<feature type="non-terminal residue" evidence="2">
    <location>
        <position position="1"/>
    </location>
</feature>
<feature type="region of interest" description="Disordered" evidence="1">
    <location>
        <begin position="171"/>
        <end position="199"/>
    </location>
</feature>
<protein>
    <submittedName>
        <fullName evidence="2">Uncharacterized protein</fullName>
    </submittedName>
</protein>
<keyword evidence="3" id="KW-1185">Reference proteome</keyword>
<evidence type="ECO:0000313" key="3">
    <source>
        <dbReference type="Proteomes" id="UP000218334"/>
    </source>
</evidence>
<gene>
    <name evidence="2" type="ORF">ARMSODRAFT_899314</name>
</gene>
<proteinExistence type="predicted"/>
<evidence type="ECO:0000313" key="2">
    <source>
        <dbReference type="EMBL" id="PBK59379.1"/>
    </source>
</evidence>